<feature type="transmembrane region" description="Helical" evidence="8">
    <location>
        <begin position="288"/>
        <end position="308"/>
    </location>
</feature>
<proteinExistence type="inferred from homology"/>
<dbReference type="PANTHER" id="PTHR36838">
    <property type="entry name" value="AUXIN EFFLUX CARRIER FAMILY PROTEIN"/>
    <property type="match status" value="1"/>
</dbReference>
<keyword evidence="7 8" id="KW-0472">Membrane</keyword>
<feature type="transmembrane region" description="Helical" evidence="8">
    <location>
        <begin position="96"/>
        <end position="119"/>
    </location>
</feature>
<dbReference type="Pfam" id="PF03547">
    <property type="entry name" value="Mem_trans"/>
    <property type="match status" value="1"/>
</dbReference>
<dbReference type="Proteomes" id="UP001181622">
    <property type="component" value="Unassembled WGS sequence"/>
</dbReference>
<evidence type="ECO:0000256" key="6">
    <source>
        <dbReference type="ARBA" id="ARBA00022989"/>
    </source>
</evidence>
<organism evidence="9 10">
    <name type="scientific">Chelatococcus sambhunathii</name>
    <dbReference type="NCBI Taxonomy" id="363953"/>
    <lineage>
        <taxon>Bacteria</taxon>
        <taxon>Pseudomonadati</taxon>
        <taxon>Pseudomonadota</taxon>
        <taxon>Alphaproteobacteria</taxon>
        <taxon>Hyphomicrobiales</taxon>
        <taxon>Chelatococcaceae</taxon>
        <taxon>Chelatococcus</taxon>
    </lineage>
</organism>
<feature type="transmembrane region" description="Helical" evidence="8">
    <location>
        <begin position="255"/>
        <end position="276"/>
    </location>
</feature>
<dbReference type="InterPro" id="IPR004776">
    <property type="entry name" value="Mem_transp_PIN-like"/>
</dbReference>
<comment type="similarity">
    <text evidence="2">Belongs to the auxin efflux carrier (TC 2.A.69) family.</text>
</comment>
<dbReference type="PANTHER" id="PTHR36838:SF3">
    <property type="entry name" value="TRANSPORTER AUXIN EFFLUX CARRIER EC FAMILY"/>
    <property type="match status" value="1"/>
</dbReference>
<keyword evidence="6 8" id="KW-1133">Transmembrane helix</keyword>
<comment type="caution">
    <text evidence="9">The sequence shown here is derived from an EMBL/GenBank/DDBJ whole genome shotgun (WGS) entry which is preliminary data.</text>
</comment>
<evidence type="ECO:0000256" key="4">
    <source>
        <dbReference type="ARBA" id="ARBA00022475"/>
    </source>
</evidence>
<keyword evidence="4" id="KW-1003">Cell membrane</keyword>
<evidence type="ECO:0000256" key="3">
    <source>
        <dbReference type="ARBA" id="ARBA00022448"/>
    </source>
</evidence>
<keyword evidence="5 8" id="KW-0812">Transmembrane</keyword>
<comment type="subcellular location">
    <subcellularLocation>
        <location evidence="1">Cell membrane</location>
        <topology evidence="1">Multi-pass membrane protein</topology>
    </subcellularLocation>
</comment>
<dbReference type="InterPro" id="IPR038770">
    <property type="entry name" value="Na+/solute_symporter_sf"/>
</dbReference>
<protein>
    <submittedName>
        <fullName evidence="9">AEC family transporter</fullName>
    </submittedName>
</protein>
<evidence type="ECO:0000256" key="1">
    <source>
        <dbReference type="ARBA" id="ARBA00004651"/>
    </source>
</evidence>
<dbReference type="EMBL" id="JADBEO010000061">
    <property type="protein sequence ID" value="MDR4308632.1"/>
    <property type="molecule type" value="Genomic_DNA"/>
</dbReference>
<feature type="transmembrane region" description="Helical" evidence="8">
    <location>
        <begin position="227"/>
        <end position="249"/>
    </location>
</feature>
<reference evidence="9" key="1">
    <citation type="submission" date="2020-10" db="EMBL/GenBank/DDBJ databases">
        <authorList>
            <person name="Abbas A."/>
            <person name="Razzaq R."/>
            <person name="Waqas M."/>
            <person name="Abbas N."/>
            <person name="Nielsen T.K."/>
            <person name="Hansen L.H."/>
            <person name="Hussain S."/>
            <person name="Shahid M."/>
        </authorList>
    </citation>
    <scope>NUCLEOTIDE SEQUENCE</scope>
    <source>
        <strain evidence="9">S14</strain>
    </source>
</reference>
<keyword evidence="3" id="KW-0813">Transport</keyword>
<keyword evidence="10" id="KW-1185">Reference proteome</keyword>
<dbReference type="RefSeq" id="WP_309394545.1">
    <property type="nucleotide sequence ID" value="NZ_JADBEO010000061.1"/>
</dbReference>
<feature type="transmembrane region" description="Helical" evidence="8">
    <location>
        <begin position="6"/>
        <end position="22"/>
    </location>
</feature>
<dbReference type="Gene3D" id="1.20.1530.20">
    <property type="match status" value="2"/>
</dbReference>
<feature type="transmembrane region" description="Helical" evidence="8">
    <location>
        <begin position="196"/>
        <end position="215"/>
    </location>
</feature>
<evidence type="ECO:0000256" key="5">
    <source>
        <dbReference type="ARBA" id="ARBA00022692"/>
    </source>
</evidence>
<name>A0ABU1DKH2_9HYPH</name>
<accession>A0ABU1DKH2</accession>
<evidence type="ECO:0000313" key="10">
    <source>
        <dbReference type="Proteomes" id="UP001181622"/>
    </source>
</evidence>
<evidence type="ECO:0000256" key="8">
    <source>
        <dbReference type="SAM" id="Phobius"/>
    </source>
</evidence>
<evidence type="ECO:0000313" key="9">
    <source>
        <dbReference type="EMBL" id="MDR4308632.1"/>
    </source>
</evidence>
<gene>
    <name evidence="9" type="ORF">IHQ68_18585</name>
</gene>
<feature type="transmembrane region" description="Helical" evidence="8">
    <location>
        <begin position="34"/>
        <end position="52"/>
    </location>
</feature>
<feature type="transmembrane region" description="Helical" evidence="8">
    <location>
        <begin position="125"/>
        <end position="146"/>
    </location>
</feature>
<evidence type="ECO:0000256" key="2">
    <source>
        <dbReference type="ARBA" id="ARBA00010145"/>
    </source>
</evidence>
<sequence length="311" mass="32545">MSDLFSIVLPTFGLIGLGWLAGQLKLLGNRAGDGLSDYVFLLAVPSLIFRTLSEGGTPADNPWGYWIAYFGGVAVVWTAAMLLATRVFGRDRREAAIHGFSAGQSNTVLVGVPLILEVYGDDGAIPLFLLLAIHLPIMMSAAAILIETASADAKGFQIAKKLARTIVTHPIILALVAGLIAQRLGMKPSGAAKSFIDQLAATASPCALVAMGLALKRFGFVSDIRAVAAISALKLVAHPFLVWLLAFHILTVPPVWAGVAVLFAAMPCGINAYLIAARYKVAEPTASAAVAISTAISVLTVSGWLWVIGAV</sequence>
<feature type="transmembrane region" description="Helical" evidence="8">
    <location>
        <begin position="64"/>
        <end position="84"/>
    </location>
</feature>
<feature type="transmembrane region" description="Helical" evidence="8">
    <location>
        <begin position="166"/>
        <end position="184"/>
    </location>
</feature>
<evidence type="ECO:0000256" key="7">
    <source>
        <dbReference type="ARBA" id="ARBA00023136"/>
    </source>
</evidence>